<comment type="caution">
    <text evidence="2">The sequence shown here is derived from an EMBL/GenBank/DDBJ whole genome shotgun (WGS) entry which is preliminary data.</text>
</comment>
<gene>
    <name evidence="2" type="ORF">D0433_07910</name>
</gene>
<protein>
    <submittedName>
        <fullName evidence="2">Uncharacterized protein</fullName>
    </submittedName>
</protein>
<evidence type="ECO:0000313" key="2">
    <source>
        <dbReference type="EMBL" id="RFM24015.1"/>
    </source>
</evidence>
<name>A0A395LZS1_9BACT</name>
<dbReference type="AlphaFoldDB" id="A0A395LZS1"/>
<feature type="coiled-coil region" evidence="1">
    <location>
        <begin position="69"/>
        <end position="104"/>
    </location>
</feature>
<evidence type="ECO:0000256" key="1">
    <source>
        <dbReference type="SAM" id="Coils"/>
    </source>
</evidence>
<dbReference type="EMBL" id="PHFL01000049">
    <property type="protein sequence ID" value="RFM24015.1"/>
    <property type="molecule type" value="Genomic_DNA"/>
</dbReference>
<proteinExistence type="predicted"/>
<accession>A0A395LZS1</accession>
<dbReference type="Proteomes" id="UP000266389">
    <property type="component" value="Unassembled WGS sequence"/>
</dbReference>
<organism evidence="2 3">
    <name type="scientific">Candidatus Thermochlorobacter aerophilus</name>
    <dbReference type="NCBI Taxonomy" id="1868324"/>
    <lineage>
        <taxon>Bacteria</taxon>
        <taxon>Pseudomonadati</taxon>
        <taxon>Chlorobiota</taxon>
        <taxon>Chlorobiia</taxon>
        <taxon>Chlorobiales</taxon>
        <taxon>Candidatus Thermochlorobacteriaceae</taxon>
        <taxon>Candidatus Thermochlorobacter</taxon>
    </lineage>
</organism>
<sequence>MLIQNSTIQVTMQTPEKTTAVTVTAKDWQELRMQINELFDITLRYAQMVAKEGDKIWDRDRPKFTKPANKTIDEAIAEYEARLAEFEEERRRAYLDNYNKLKADSVDRVASIEEIVSKIAALHGIDFKAPIIQ</sequence>
<evidence type="ECO:0000313" key="3">
    <source>
        <dbReference type="Proteomes" id="UP000266389"/>
    </source>
</evidence>
<reference evidence="2 3" key="1">
    <citation type="journal article" date="2011" name="ISME J.">
        <title>Community ecology of hot spring cyanobacterial mats: predominant populations and their functional potential.</title>
        <authorList>
            <person name="Klatt C.G."/>
            <person name="Wood J.M."/>
            <person name="Rusch D.B."/>
            <person name="Bateson M.M."/>
            <person name="Hamamura N."/>
            <person name="Heidelberg J.F."/>
            <person name="Grossman A.R."/>
            <person name="Bhaya D."/>
            <person name="Cohan F.M."/>
            <person name="Kuhl M."/>
            <person name="Bryant D.A."/>
            <person name="Ward D.M."/>
        </authorList>
    </citation>
    <scope>NUCLEOTIDE SEQUENCE [LARGE SCALE GENOMIC DNA]</scope>
    <source>
        <strain evidence="2">OS</strain>
    </source>
</reference>
<keyword evidence="1" id="KW-0175">Coiled coil</keyword>